<evidence type="ECO:0000313" key="3">
    <source>
        <dbReference type="Proteomes" id="UP001278766"/>
    </source>
</evidence>
<evidence type="ECO:0000259" key="1">
    <source>
        <dbReference type="Pfam" id="PF01323"/>
    </source>
</evidence>
<dbReference type="InterPro" id="IPR036249">
    <property type="entry name" value="Thioredoxin-like_sf"/>
</dbReference>
<dbReference type="SUPFAM" id="SSF52833">
    <property type="entry name" value="Thioredoxin-like"/>
    <property type="match status" value="1"/>
</dbReference>
<dbReference type="GeneID" id="87836757"/>
<dbReference type="RefSeq" id="XP_062656277.1">
    <property type="nucleotide sequence ID" value="XM_062799809.1"/>
</dbReference>
<proteinExistence type="predicted"/>
<organism evidence="2 3">
    <name type="scientific">Chaetomium fimeti</name>
    <dbReference type="NCBI Taxonomy" id="1854472"/>
    <lineage>
        <taxon>Eukaryota</taxon>
        <taxon>Fungi</taxon>
        <taxon>Dikarya</taxon>
        <taxon>Ascomycota</taxon>
        <taxon>Pezizomycotina</taxon>
        <taxon>Sordariomycetes</taxon>
        <taxon>Sordariomycetidae</taxon>
        <taxon>Sordariales</taxon>
        <taxon>Chaetomiaceae</taxon>
        <taxon>Chaetomium</taxon>
    </lineage>
</organism>
<accession>A0AAE0HA48</accession>
<comment type="caution">
    <text evidence="2">The sequence shown here is derived from an EMBL/GenBank/DDBJ whole genome shotgun (WGS) entry which is preliminary data.</text>
</comment>
<sequence>MITNRLFSYQTPSGVEMWNSGSSSYSLPDVSSPLPYISGPLATVVCSKIVDSNRGEGSKTQGRETRCCFPRAYRKSLQNPQVKTSLNRPTAMAKFTFEIDVYSDPICPWCYIGKEALDKAMESYLREHPDTDFKLTWKPYMLWPNAGVSGR</sequence>
<keyword evidence="3" id="KW-1185">Reference proteome</keyword>
<reference evidence="2" key="1">
    <citation type="journal article" date="2023" name="Mol. Phylogenet. Evol.">
        <title>Genome-scale phylogeny and comparative genomics of the fungal order Sordariales.</title>
        <authorList>
            <person name="Hensen N."/>
            <person name="Bonometti L."/>
            <person name="Westerberg I."/>
            <person name="Brannstrom I.O."/>
            <person name="Guillou S."/>
            <person name="Cros-Aarteil S."/>
            <person name="Calhoun S."/>
            <person name="Haridas S."/>
            <person name="Kuo A."/>
            <person name="Mondo S."/>
            <person name="Pangilinan J."/>
            <person name="Riley R."/>
            <person name="LaButti K."/>
            <person name="Andreopoulos B."/>
            <person name="Lipzen A."/>
            <person name="Chen C."/>
            <person name="Yan M."/>
            <person name="Daum C."/>
            <person name="Ng V."/>
            <person name="Clum A."/>
            <person name="Steindorff A."/>
            <person name="Ohm R.A."/>
            <person name="Martin F."/>
            <person name="Silar P."/>
            <person name="Natvig D.O."/>
            <person name="Lalanne C."/>
            <person name="Gautier V."/>
            <person name="Ament-Velasquez S.L."/>
            <person name="Kruys A."/>
            <person name="Hutchinson M.I."/>
            <person name="Powell A.J."/>
            <person name="Barry K."/>
            <person name="Miller A.N."/>
            <person name="Grigoriev I.V."/>
            <person name="Debuchy R."/>
            <person name="Gladieux P."/>
            <person name="Hiltunen Thoren M."/>
            <person name="Johannesson H."/>
        </authorList>
    </citation>
    <scope>NUCLEOTIDE SEQUENCE</scope>
    <source>
        <strain evidence="2">CBS 168.71</strain>
    </source>
</reference>
<protein>
    <recommendedName>
        <fullName evidence="1">DSBA-like thioredoxin domain-containing protein</fullName>
    </recommendedName>
</protein>
<dbReference type="InterPro" id="IPR001853">
    <property type="entry name" value="DSBA-like_thioredoxin_dom"/>
</dbReference>
<evidence type="ECO:0000313" key="2">
    <source>
        <dbReference type="EMBL" id="KAK3292763.1"/>
    </source>
</evidence>
<dbReference type="GO" id="GO:0016491">
    <property type="term" value="F:oxidoreductase activity"/>
    <property type="evidence" value="ECO:0007669"/>
    <property type="project" value="InterPro"/>
</dbReference>
<reference evidence="2" key="2">
    <citation type="submission" date="2023-06" db="EMBL/GenBank/DDBJ databases">
        <authorList>
            <consortium name="Lawrence Berkeley National Laboratory"/>
            <person name="Haridas S."/>
            <person name="Hensen N."/>
            <person name="Bonometti L."/>
            <person name="Westerberg I."/>
            <person name="Brannstrom I.O."/>
            <person name="Guillou S."/>
            <person name="Cros-Aarteil S."/>
            <person name="Calhoun S."/>
            <person name="Kuo A."/>
            <person name="Mondo S."/>
            <person name="Pangilinan J."/>
            <person name="Riley R."/>
            <person name="Labutti K."/>
            <person name="Andreopoulos B."/>
            <person name="Lipzen A."/>
            <person name="Chen C."/>
            <person name="Yanf M."/>
            <person name="Daum C."/>
            <person name="Ng V."/>
            <person name="Clum A."/>
            <person name="Steindorff A."/>
            <person name="Ohm R."/>
            <person name="Martin F."/>
            <person name="Silar P."/>
            <person name="Natvig D."/>
            <person name="Lalanne C."/>
            <person name="Gautier V."/>
            <person name="Ament-Velasquez S.L."/>
            <person name="Kruys A."/>
            <person name="Hutchinson M.I."/>
            <person name="Powell A.J."/>
            <person name="Barry K."/>
            <person name="Miller A.N."/>
            <person name="Grigoriev I.V."/>
            <person name="Debuchy R."/>
            <person name="Gladieux P."/>
            <person name="Thoren M.H."/>
            <person name="Johannesson H."/>
        </authorList>
    </citation>
    <scope>NUCLEOTIDE SEQUENCE</scope>
    <source>
        <strain evidence="2">CBS 168.71</strain>
    </source>
</reference>
<dbReference type="Pfam" id="PF01323">
    <property type="entry name" value="DSBA"/>
    <property type="match status" value="1"/>
</dbReference>
<dbReference type="EMBL" id="JAUEPN010000007">
    <property type="protein sequence ID" value="KAK3292763.1"/>
    <property type="molecule type" value="Genomic_DNA"/>
</dbReference>
<name>A0AAE0HA48_9PEZI</name>
<gene>
    <name evidence="2" type="ORF">B0H64DRAFT_237126</name>
</gene>
<dbReference type="Proteomes" id="UP001278766">
    <property type="component" value="Unassembled WGS sequence"/>
</dbReference>
<feature type="domain" description="DSBA-like thioredoxin" evidence="1">
    <location>
        <begin position="98"/>
        <end position="145"/>
    </location>
</feature>
<dbReference type="AlphaFoldDB" id="A0AAE0HA48"/>
<dbReference type="Gene3D" id="3.40.30.10">
    <property type="entry name" value="Glutaredoxin"/>
    <property type="match status" value="1"/>
</dbReference>